<reference evidence="7" key="1">
    <citation type="submission" date="2022-07" db="EMBL/GenBank/DDBJ databases">
        <title>Fungi with potential for degradation of polypropylene.</title>
        <authorList>
            <person name="Gostincar C."/>
        </authorList>
    </citation>
    <scope>NUCLEOTIDE SEQUENCE</scope>
    <source>
        <strain evidence="7">EXF-13287</strain>
    </source>
</reference>
<protein>
    <recommendedName>
        <fullName evidence="2">separase</fullName>
        <ecNumber evidence="2">3.4.22.49</ecNumber>
    </recommendedName>
</protein>
<gene>
    <name evidence="7" type="ORF">NKR19_g9385</name>
</gene>
<feature type="region of interest" description="Disordered" evidence="5">
    <location>
        <begin position="41"/>
        <end position="83"/>
    </location>
</feature>
<feature type="compositionally biased region" description="Low complexity" evidence="5">
    <location>
        <begin position="1235"/>
        <end position="1247"/>
    </location>
</feature>
<feature type="compositionally biased region" description="Basic residues" evidence="5">
    <location>
        <begin position="1220"/>
        <end position="1234"/>
    </location>
</feature>
<dbReference type="PROSITE" id="PS51700">
    <property type="entry name" value="SEPARIN"/>
    <property type="match status" value="1"/>
</dbReference>
<keyword evidence="4" id="KW-0159">Chromosome partition</keyword>
<evidence type="ECO:0000313" key="7">
    <source>
        <dbReference type="EMBL" id="KAJ9132198.1"/>
    </source>
</evidence>
<dbReference type="EMBL" id="JANBVN010000223">
    <property type="protein sequence ID" value="KAJ9132198.1"/>
    <property type="molecule type" value="Genomic_DNA"/>
</dbReference>
<dbReference type="GO" id="GO:0005634">
    <property type="term" value="C:nucleus"/>
    <property type="evidence" value="ECO:0007669"/>
    <property type="project" value="InterPro"/>
</dbReference>
<dbReference type="Proteomes" id="UP001174691">
    <property type="component" value="Unassembled WGS sequence"/>
</dbReference>
<evidence type="ECO:0000256" key="3">
    <source>
        <dbReference type="ARBA" id="ARBA00022801"/>
    </source>
</evidence>
<dbReference type="PANTHER" id="PTHR12792:SF0">
    <property type="entry name" value="SEPARIN"/>
    <property type="match status" value="1"/>
</dbReference>
<organism evidence="7 8">
    <name type="scientific">Coniochaeta hoffmannii</name>
    <dbReference type="NCBI Taxonomy" id="91930"/>
    <lineage>
        <taxon>Eukaryota</taxon>
        <taxon>Fungi</taxon>
        <taxon>Dikarya</taxon>
        <taxon>Ascomycota</taxon>
        <taxon>Pezizomycotina</taxon>
        <taxon>Sordariomycetes</taxon>
        <taxon>Sordariomycetidae</taxon>
        <taxon>Coniochaetales</taxon>
        <taxon>Coniochaetaceae</taxon>
        <taxon>Coniochaeta</taxon>
    </lineage>
</organism>
<dbReference type="InterPro" id="IPR030397">
    <property type="entry name" value="SEPARIN_core_dom"/>
</dbReference>
<dbReference type="Pfam" id="PF03568">
    <property type="entry name" value="Separin_C"/>
    <property type="match status" value="1"/>
</dbReference>
<dbReference type="GO" id="GO:0006508">
    <property type="term" value="P:proteolysis"/>
    <property type="evidence" value="ECO:0007669"/>
    <property type="project" value="InterPro"/>
</dbReference>
<dbReference type="GO" id="GO:0044732">
    <property type="term" value="C:mitotic spindle pole body"/>
    <property type="evidence" value="ECO:0007669"/>
    <property type="project" value="TreeGrafter"/>
</dbReference>
<feature type="region of interest" description="Disordered" evidence="5">
    <location>
        <begin position="1026"/>
        <end position="1047"/>
    </location>
</feature>
<comment type="catalytic activity">
    <reaction evidence="1">
        <text>All bonds known to be hydrolyzed by this endopeptidase have arginine in P1 and an acidic residue in P4. P6 is often occupied by an acidic residue or by a hydroxy-amino-acid residue, the phosphorylation of which enhances cleavage.</text>
        <dbReference type="EC" id="3.4.22.49"/>
    </reaction>
</comment>
<dbReference type="PANTHER" id="PTHR12792">
    <property type="entry name" value="EXTRA SPINDLE POLES 1-RELATED"/>
    <property type="match status" value="1"/>
</dbReference>
<feature type="domain" description="Peptidase C50" evidence="6">
    <location>
        <begin position="1804"/>
        <end position="1902"/>
    </location>
</feature>
<dbReference type="InterPro" id="IPR011990">
    <property type="entry name" value="TPR-like_helical_dom_sf"/>
</dbReference>
<evidence type="ECO:0000256" key="2">
    <source>
        <dbReference type="ARBA" id="ARBA00012489"/>
    </source>
</evidence>
<evidence type="ECO:0000256" key="4">
    <source>
        <dbReference type="ARBA" id="ARBA00022829"/>
    </source>
</evidence>
<dbReference type="EC" id="3.4.22.49" evidence="2"/>
<dbReference type="GO" id="GO:0004197">
    <property type="term" value="F:cysteine-type endopeptidase activity"/>
    <property type="evidence" value="ECO:0007669"/>
    <property type="project" value="InterPro"/>
</dbReference>
<dbReference type="InterPro" id="IPR005314">
    <property type="entry name" value="Peptidase_C50"/>
</dbReference>
<feature type="region of interest" description="Disordered" evidence="5">
    <location>
        <begin position="1788"/>
        <end position="1807"/>
    </location>
</feature>
<sequence>MASLYPDIEAVKNAVSSVSTCSAATIMTLKGLLLPNDETNHASSAPATVRQIKTSRTTKPTTTGTTKAPKKTKASGDGGKEELCPRDRAALATQVVNTALKALGEAAKPVPQTPSKKLEDGAVKEIRILKRRLDGSAAVENTKVAAHDTRTSTATALAELLDFSKAKTTGSSMSLIVTTQIQVLRVLSAMKRPSHITEALPLLRTNHPSSVITFLLSMAKHTGPDRGKLARQMEVVSQVLLALSPSISSSQDEFATNFSLSVSPEAALELQGLGMECRLHWWRLAGHQGDLDKDLLSPLSRCVAACIRRAKGRHSLYRLCVDTVSRVFELVPTLSKPTSTSSKSPRSTIYHMLATLAREYGEPADAVKWASQLRDSADSKTESAAKLCSIAAQLLAFQLKLDPVKYLEEGTLLSEVVTGVQGSLRGDTAELDELLGNVNALRRAAIAILLGHVKDEKGAVVHPPPTTKEPLENFVLQCPRFVLRWLGKPPTPTSSTKDYLRYDQRRQLLLQSIHHTLDSAFVLAKTLIGQQKLGWDVLEAMLTDSLMLLEYMGELPLPEGASSYHVKISHFYYMKYDFFRQDHPGELANPSAALKALRRSIDCVKSRPAKEREKAQLTIKFERMAELCKSMGRNDEALGALQGIRDCLVDDGVLSTVAAALETQHPKTAWSVDNNVEVLCRTLTSIAKLEAVPQNWAADLSEGDQAAALEHYLHFVLLANTDTFKVDMSNPTADALLRIYIPTKHPLRRLRTLLSLLSAAVGDSNKESLCEIRSIATDAVQLGPDDLGEDAPLACYLPHMKALHASITGLADGYPDPQLLEEVLLNWRGMVDSNPTREGLEGCIYGVADLLVHLESVADFLRLHGHLQQLDIVVRLSADISRLVQGPRPEQFVHSQTALAIHLVDAGAADQAAEIFDTAEAFLRDSDNIPGHLTAELQLAYADFLLTSGNAAKANEHLAKASTSFTSNRAVHKISRSRRKLLIGYASYLHAIAALELGTPEHALMHCRDSVRIMFSEWTKMESQLIDSKDKKATGEEESVPTMGASAAGGTELRSPVVNAPDFWVYFRHLFRATLRLSSIHAHIGMYQETVYYAQEAEKMARATGSKFHVAQVTTWMASVYLKAGQPDKATEMIGQASGALQADYKSCSSMSLLCQMASVCRGLQDLEGETEMLEMAEDILSALKPNSLAIKDAPPVLKTADLEKEMAKLIIKEKPAARTTRRAATKPPMKKPAPRAAGTKTKAKALPPASALPIEAPHMSTYRAALLIQKAMSLLGRKDWRAATSIIREAVVLPKHFPGVESKHFVMAACLLGQSLEDMARDSVFSVVHDSTLSFPTLAGAAHDRDRLSLTKHSPPRKGRSAATATKKDAKDPVPAGFLLSLLEAQDILLGAYAEVALTGDGSLLHRISAMLQTVTLVLSTISARSKAVNYIGHAASSADLARNLTWRRERKVLLQEKHAKKADGTEWPSAILPPDDSRRTSLGPVTDLAKFQREYIDIIPKTWTAISISLSENKHDLCITRLQASQTPFVIRLPLERASSRDADTEVLNFQQGRAELLDIIRAANATCHDKRDMSVKGARQGWWANREAIDTRMEELLKNIERDWLGGFRGIFSQHQRRPDLLARFQKSFQNVLDKHLPSRRQVRGKKTRGAPTTAAPKITLDPRILELFIGLGDATRDGCDFDDALTDLLYFVVDILQFHGERNAYDEVDFDAMVVETFDALHAYHAAAKAVDPPTLTGVHTILVLDKALHTFPWESLPCMQGNAASRVPSLACLRRMILEAQPSTSTNIPDPRPGHHIPHSQGTYIIDPSSNLPSTLATFSTPLQTHLPSFTSIISRKPSESEFASALTSSPLLLYFGHGSGAQFIRGRTVRRLEPGCRAVSLLWGCSSASLRDCGEFEVHGTAWNYLMAGCPAVVGTLWDVTDRDIDRFAGRTMEGWGLLPGGAVVVDGGKTSSSAA</sequence>
<proteinExistence type="predicted"/>
<evidence type="ECO:0000259" key="6">
    <source>
        <dbReference type="PROSITE" id="PS51700"/>
    </source>
</evidence>
<accession>A0AA38RJK0</accession>
<dbReference type="GO" id="GO:0072686">
    <property type="term" value="C:mitotic spindle"/>
    <property type="evidence" value="ECO:0007669"/>
    <property type="project" value="TreeGrafter"/>
</dbReference>
<evidence type="ECO:0000313" key="8">
    <source>
        <dbReference type="Proteomes" id="UP001174691"/>
    </source>
</evidence>
<dbReference type="GO" id="GO:0005737">
    <property type="term" value="C:cytoplasm"/>
    <property type="evidence" value="ECO:0007669"/>
    <property type="project" value="TreeGrafter"/>
</dbReference>
<dbReference type="SUPFAM" id="SSF48452">
    <property type="entry name" value="TPR-like"/>
    <property type="match status" value="1"/>
</dbReference>
<feature type="compositionally biased region" description="Low complexity" evidence="5">
    <location>
        <begin position="54"/>
        <end position="67"/>
    </location>
</feature>
<evidence type="ECO:0000256" key="1">
    <source>
        <dbReference type="ARBA" id="ARBA00000451"/>
    </source>
</evidence>
<keyword evidence="8" id="KW-1185">Reference proteome</keyword>
<comment type="caution">
    <text evidence="7">The sequence shown here is derived from an EMBL/GenBank/DDBJ whole genome shotgun (WGS) entry which is preliminary data.</text>
</comment>
<dbReference type="Gene3D" id="1.25.40.10">
    <property type="entry name" value="Tetratricopeptide repeat domain"/>
    <property type="match status" value="1"/>
</dbReference>
<name>A0AA38RJK0_9PEZI</name>
<feature type="region of interest" description="Disordered" evidence="5">
    <location>
        <begin position="1217"/>
        <end position="1247"/>
    </location>
</feature>
<feature type="region of interest" description="Disordered" evidence="5">
    <location>
        <begin position="1347"/>
        <end position="1372"/>
    </location>
</feature>
<keyword evidence="3" id="KW-0378">Hydrolase</keyword>
<evidence type="ECO:0000256" key="5">
    <source>
        <dbReference type="SAM" id="MobiDB-lite"/>
    </source>
</evidence>
<feature type="non-terminal residue" evidence="7">
    <location>
        <position position="1"/>
    </location>
</feature>
<dbReference type="GO" id="GO:0051307">
    <property type="term" value="P:meiotic chromosome separation"/>
    <property type="evidence" value="ECO:0007669"/>
    <property type="project" value="TreeGrafter"/>
</dbReference>